<evidence type="ECO:0000256" key="2">
    <source>
        <dbReference type="SAM" id="Phobius"/>
    </source>
</evidence>
<feature type="transmembrane region" description="Helical" evidence="2">
    <location>
        <begin position="33"/>
        <end position="53"/>
    </location>
</feature>
<dbReference type="PANTHER" id="PTHR33392:SF6">
    <property type="entry name" value="POLYISOPRENYL-TEICHOIC ACID--PEPTIDOGLYCAN TEICHOIC ACID TRANSFERASE TAGU"/>
    <property type="match status" value="1"/>
</dbReference>
<feature type="domain" description="LytR/CpsA/Psr regulator C-terminal" evidence="4">
    <location>
        <begin position="385"/>
        <end position="444"/>
    </location>
</feature>
<dbReference type="InterPro" id="IPR050922">
    <property type="entry name" value="LytR/CpsA/Psr_CW_biosynth"/>
</dbReference>
<sequence>MENHDKLLRELEILERAKKANLRPKRSSFLKKLKRLTIALIVLVLVLFVFFYINGDGQDDPLSWINRIPVISQIKRLAESSNAPLAGEDRGRINVLILGMGGKNHEGAYLTDTIIVASFNLETDQVAMLSLPRDMIVPVQGMGWPKINHVYTYAELKEPGSGGRVTSEVIGQVLGAPIDYYLSVDFTGFVKIIDKLGGVDIYIDNAFNDYHYPILGEEDNPNWDARFEQLHFDQGWQEMNGDLALKYSRSRYASGVEGNDFARAARQQKVIMAIKDKMLSKSTLFNPKLVSSLVNEARENIHSNMKIGEMVRMWGLFKTIKQENIINKVLSNRPSGLLIDSQSADGAYTLVPRSGDFSEVKHLFDTMFYQIPDEDKQSVTAEMAKLQILNGTFTAGLANKTAAVLEKYGFNIINIANCSHQDFQTSVVYDLSFGEKKESLQILLEQIEANVAPSLPDWLKADIKKDIAEGRITAQPDMILILGTNIDQMPISTEDVDI</sequence>
<keyword evidence="2" id="KW-1133">Transmembrane helix</keyword>
<feature type="domain" description="Cell envelope-related transcriptional attenuator" evidence="3">
    <location>
        <begin position="111"/>
        <end position="279"/>
    </location>
</feature>
<dbReference type="NCBIfam" id="TIGR00350">
    <property type="entry name" value="lytR_cpsA_psr"/>
    <property type="match status" value="1"/>
</dbReference>
<dbReference type="InterPro" id="IPR027381">
    <property type="entry name" value="LytR/CpsA/Psr_C"/>
</dbReference>
<evidence type="ECO:0000313" key="5">
    <source>
        <dbReference type="EMBL" id="KKR13311.1"/>
    </source>
</evidence>
<dbReference type="InterPro" id="IPR004474">
    <property type="entry name" value="LytR_CpsA_psr"/>
</dbReference>
<keyword evidence="2" id="KW-0472">Membrane</keyword>
<organism evidence="5 6">
    <name type="scientific">Candidatus Falkowbacteria bacterium GW2011_GWA2_39_24</name>
    <dbReference type="NCBI Taxonomy" id="1618634"/>
    <lineage>
        <taxon>Bacteria</taxon>
        <taxon>Candidatus Falkowiibacteriota</taxon>
    </lineage>
</organism>
<dbReference type="AlphaFoldDB" id="A0A0G0NKH0"/>
<reference evidence="5 6" key="1">
    <citation type="journal article" date="2015" name="Nature">
        <title>rRNA introns, odd ribosomes, and small enigmatic genomes across a large radiation of phyla.</title>
        <authorList>
            <person name="Brown C.T."/>
            <person name="Hug L.A."/>
            <person name="Thomas B.C."/>
            <person name="Sharon I."/>
            <person name="Castelle C.J."/>
            <person name="Singh A."/>
            <person name="Wilkins M.J."/>
            <person name="Williams K.H."/>
            <person name="Banfield J.F."/>
        </authorList>
    </citation>
    <scope>NUCLEOTIDE SEQUENCE [LARGE SCALE GENOMIC DNA]</scope>
</reference>
<name>A0A0G0NKH0_9BACT</name>
<comment type="similarity">
    <text evidence="1">Belongs to the LytR/CpsA/Psr (LCP) family.</text>
</comment>
<evidence type="ECO:0000313" key="6">
    <source>
        <dbReference type="Proteomes" id="UP000034048"/>
    </source>
</evidence>
<evidence type="ECO:0008006" key="7">
    <source>
        <dbReference type="Google" id="ProtNLM"/>
    </source>
</evidence>
<dbReference type="Gene3D" id="3.30.70.2390">
    <property type="match status" value="1"/>
</dbReference>
<accession>A0A0G0NKH0</accession>
<dbReference type="Pfam" id="PF13399">
    <property type="entry name" value="LytR_C"/>
    <property type="match status" value="1"/>
</dbReference>
<gene>
    <name evidence="5" type="ORF">UT42_C0048G0005</name>
</gene>
<evidence type="ECO:0000259" key="4">
    <source>
        <dbReference type="Pfam" id="PF13399"/>
    </source>
</evidence>
<dbReference type="EMBL" id="LBWS01000048">
    <property type="protein sequence ID" value="KKR13311.1"/>
    <property type="molecule type" value="Genomic_DNA"/>
</dbReference>
<dbReference type="PANTHER" id="PTHR33392">
    <property type="entry name" value="POLYISOPRENYL-TEICHOIC ACID--PEPTIDOGLYCAN TEICHOIC ACID TRANSFERASE TAGU"/>
    <property type="match status" value="1"/>
</dbReference>
<evidence type="ECO:0000259" key="3">
    <source>
        <dbReference type="Pfam" id="PF03816"/>
    </source>
</evidence>
<dbReference type="Gene3D" id="3.40.630.190">
    <property type="entry name" value="LCP protein"/>
    <property type="match status" value="1"/>
</dbReference>
<proteinExistence type="inferred from homology"/>
<dbReference type="Proteomes" id="UP000034048">
    <property type="component" value="Unassembled WGS sequence"/>
</dbReference>
<dbReference type="Pfam" id="PF03816">
    <property type="entry name" value="LytR_cpsA_psr"/>
    <property type="match status" value="1"/>
</dbReference>
<keyword evidence="2" id="KW-0812">Transmembrane</keyword>
<protein>
    <recommendedName>
        <fullName evidence="7">Cell envelope-related transcriptional attenuator domain-containing protein</fullName>
    </recommendedName>
</protein>
<comment type="caution">
    <text evidence="5">The sequence shown here is derived from an EMBL/GenBank/DDBJ whole genome shotgun (WGS) entry which is preliminary data.</text>
</comment>
<evidence type="ECO:0000256" key="1">
    <source>
        <dbReference type="ARBA" id="ARBA00006068"/>
    </source>
</evidence>